<reference evidence="1 2" key="1">
    <citation type="submission" date="2018-03" db="EMBL/GenBank/DDBJ databases">
        <title>Genomic Encyclopedia of Archaeal and Bacterial Type Strains, Phase II (KMG-II): from individual species to whole genera.</title>
        <authorList>
            <person name="Goeker M."/>
        </authorList>
    </citation>
    <scope>NUCLEOTIDE SEQUENCE [LARGE SCALE GENOMIC DNA]</scope>
    <source>
        <strain evidence="1 2">ATCC BAA-1496</strain>
    </source>
</reference>
<organism evidence="1 2">
    <name type="scientific">Knoellia remsis</name>
    <dbReference type="NCBI Taxonomy" id="407159"/>
    <lineage>
        <taxon>Bacteria</taxon>
        <taxon>Bacillati</taxon>
        <taxon>Actinomycetota</taxon>
        <taxon>Actinomycetes</taxon>
        <taxon>Micrococcales</taxon>
        <taxon>Intrasporangiaceae</taxon>
        <taxon>Knoellia</taxon>
    </lineage>
</organism>
<dbReference type="PANTHER" id="PTHR38733:SF1">
    <property type="entry name" value="TYPE IV METHYL-DIRECTED RESTRICTION ENZYME ECOKMCRBC"/>
    <property type="match status" value="1"/>
</dbReference>
<proteinExistence type="predicted"/>
<comment type="caution">
    <text evidence="1">The sequence shown here is derived from an EMBL/GenBank/DDBJ whole genome shotgun (WGS) entry which is preliminary data.</text>
</comment>
<keyword evidence="2" id="KW-1185">Reference proteome</keyword>
<evidence type="ECO:0000313" key="1">
    <source>
        <dbReference type="EMBL" id="PRY57149.1"/>
    </source>
</evidence>
<dbReference type="PANTHER" id="PTHR38733">
    <property type="entry name" value="PROTEIN MCRC"/>
    <property type="match status" value="1"/>
</dbReference>
<dbReference type="Proteomes" id="UP000237822">
    <property type="component" value="Unassembled WGS sequence"/>
</dbReference>
<dbReference type="InterPro" id="IPR019292">
    <property type="entry name" value="McrC"/>
</dbReference>
<accession>A0A2T0UGT1</accession>
<dbReference type="EMBL" id="PVTI01000016">
    <property type="protein sequence ID" value="PRY57149.1"/>
    <property type="molecule type" value="Genomic_DNA"/>
</dbReference>
<dbReference type="Pfam" id="PF10117">
    <property type="entry name" value="McrBC"/>
    <property type="match status" value="1"/>
</dbReference>
<sequence length="433" mass="47462">MQAVPASFWEQTKANVTRVPGQAEWRVLADAYVGVARVKTDLGHLAVHISPKLDRCDTFFLADYAYGQHHQPLHRLPGEQALVDQVRNDPAACLLLWHVLAIHRFSARWLQRDQVTVTRDLHGKIKGSIQLGRYITKHVALADAATIPCRLRERTQDTPNNRILKAGLRRAALLALNLPVPGARRAVRTAVNAALPRFAQVADVSGSPRDLRGTSTTGPQRHYAEVLHATIGFLHGNFLSGELGSTGTTAFLWSMPTLFQEALRGVISESTSLRLLEDVPVATIHDAQGTQRSSSKVDPDYVVVTAKGSTLLLDAKYKNAATISSSNDLLELPGARLIRVPRSDIYQMAAYRQHDRWAKPVGALVYPISLHAGETLPAPHQVRGFGAPIYIYFVDVGPNARANLPRFLEHTVTLAEGSADVERALESAPTRLG</sequence>
<gene>
    <name evidence="1" type="ORF">BCF74_11671</name>
</gene>
<protein>
    <submittedName>
        <fullName evidence="1">5-methylcytosine-specific restriction enzyme subunit McrC</fullName>
    </submittedName>
</protein>
<dbReference type="AlphaFoldDB" id="A0A2T0UGT1"/>
<name>A0A2T0UGT1_9MICO</name>
<evidence type="ECO:0000313" key="2">
    <source>
        <dbReference type="Proteomes" id="UP000237822"/>
    </source>
</evidence>